<dbReference type="InterPro" id="IPR013506">
    <property type="entry name" value="Topo_IIA_bsu_dom2"/>
</dbReference>
<evidence type="ECO:0000256" key="8">
    <source>
        <dbReference type="ARBA" id="ARBA00023029"/>
    </source>
</evidence>
<evidence type="ECO:0000259" key="11">
    <source>
        <dbReference type="PROSITE" id="PS50880"/>
    </source>
</evidence>
<dbReference type="PANTHER" id="PTHR45866:SF1">
    <property type="entry name" value="DNA GYRASE SUBUNIT B, MITOCHONDRIAL"/>
    <property type="match status" value="1"/>
</dbReference>
<comment type="catalytic activity">
    <reaction evidence="1">
        <text>ATP-dependent breakage, passage and rejoining of double-stranded DNA.</text>
        <dbReference type="EC" id="5.6.2.2"/>
    </reaction>
</comment>
<dbReference type="Pfam" id="PF01751">
    <property type="entry name" value="Toprim"/>
    <property type="match status" value="1"/>
</dbReference>
<keyword evidence="5" id="KW-0547">Nucleotide-binding</keyword>
<dbReference type="InterPro" id="IPR018522">
    <property type="entry name" value="TopoIIA_CS"/>
</dbReference>
<dbReference type="PROSITE" id="PS00177">
    <property type="entry name" value="TOPOISOMERASE_II"/>
    <property type="match status" value="1"/>
</dbReference>
<dbReference type="RefSeq" id="WP_425546200.1">
    <property type="nucleotide sequence ID" value="NZ_BAAAPW010000002.1"/>
</dbReference>
<feature type="domain" description="Toprim" evidence="11">
    <location>
        <begin position="326"/>
        <end position="440"/>
    </location>
</feature>
<evidence type="ECO:0000256" key="1">
    <source>
        <dbReference type="ARBA" id="ARBA00000185"/>
    </source>
</evidence>
<dbReference type="InterPro" id="IPR013759">
    <property type="entry name" value="Topo_IIA_B_C"/>
</dbReference>
<evidence type="ECO:0000256" key="5">
    <source>
        <dbReference type="ARBA" id="ARBA00022741"/>
    </source>
</evidence>
<dbReference type="InterPro" id="IPR001241">
    <property type="entry name" value="Topo_IIA"/>
</dbReference>
<keyword evidence="6" id="KW-0067">ATP-binding</keyword>
<sequence>MGASVVNALSSRFEVAVKRQGHVWRQSYTVGVPDAPLSKDESIPESETGTTTTFWPSTDIFETVDFDYETLRTRFQQMAFLNKGLRITLTDMRAGHVEIDPDDTPTTGAITIPVQRTDTFLYERGLVDYVEYLNKSKKVELVNDEIISFEAEDTERHIALEVAMQWTTAYTESVHTYANTINTHEGGTHEEGFRAALTTLVNRYAREKGILKEKDDNLSGDDVREGLTAVISVKLSEPQFEGQTKTKLGNTEAKSFVQRVVGDQLGDWFDRNPNQARDIIRKAQQAATARIAARKAREATRRKGFLETSGMPGKLSDCTSKDPTISEIFLVEGDSAGGSAKTGRNPETQAILPLRGKILNVEKARLDRALGNAEIQAMITAFGTGIGEDFNAEKARYHKIVLMADADVDGQHITTLLLTLLFRYMRPLIEMGYVYLAQPPLYRIKWSNSDHDYVYSDRERDAVITDGQASGKRLPKENGVQRYKGLGEMNHQELWDTTMNPESRTLLQVTMDDAAAADEIFSTLMGDDVESRRAFIQKNAKDVRFLDI</sequence>
<dbReference type="Pfam" id="PF00986">
    <property type="entry name" value="DNA_gyraseB_C"/>
    <property type="match status" value="1"/>
</dbReference>
<keyword evidence="7" id="KW-0460">Magnesium</keyword>
<comment type="caution">
    <text evidence="12">The sequence shown here is derived from an EMBL/GenBank/DDBJ whole genome shotgun (WGS) entry which is preliminary data.</text>
</comment>
<protein>
    <recommendedName>
        <fullName evidence="3">DNA topoisomerase (ATP-hydrolyzing)</fullName>
        <ecNumber evidence="3">5.6.2.2</ecNumber>
    </recommendedName>
</protein>
<dbReference type="Gene3D" id="3.40.50.670">
    <property type="match status" value="1"/>
</dbReference>
<keyword evidence="13" id="KW-1185">Reference proteome</keyword>
<dbReference type="PANTHER" id="PTHR45866">
    <property type="entry name" value="DNA GYRASE/TOPOISOMERASE SUBUNIT B"/>
    <property type="match status" value="1"/>
</dbReference>
<keyword evidence="9" id="KW-0238">DNA-binding</keyword>
<evidence type="ECO:0000313" key="13">
    <source>
        <dbReference type="Proteomes" id="UP001501196"/>
    </source>
</evidence>
<evidence type="ECO:0000256" key="7">
    <source>
        <dbReference type="ARBA" id="ARBA00022842"/>
    </source>
</evidence>
<dbReference type="CDD" id="cd00822">
    <property type="entry name" value="TopoII_Trans_DNA_gyrase"/>
    <property type="match status" value="1"/>
</dbReference>
<dbReference type="InterPro" id="IPR014721">
    <property type="entry name" value="Ribsml_uS5_D2-typ_fold_subgr"/>
</dbReference>
<keyword evidence="10" id="KW-0413">Isomerase</keyword>
<evidence type="ECO:0000256" key="9">
    <source>
        <dbReference type="ARBA" id="ARBA00023125"/>
    </source>
</evidence>
<dbReference type="PRINTS" id="PR01159">
    <property type="entry name" value="DNAGYRASEB"/>
</dbReference>
<comment type="similarity">
    <text evidence="2">Belongs to the type II topoisomerase GyrB family.</text>
</comment>
<dbReference type="SUPFAM" id="SSF56719">
    <property type="entry name" value="Type II DNA topoisomerase"/>
    <property type="match status" value="1"/>
</dbReference>
<dbReference type="SUPFAM" id="SSF54211">
    <property type="entry name" value="Ribosomal protein S5 domain 2-like"/>
    <property type="match status" value="1"/>
</dbReference>
<dbReference type="Gene3D" id="3.30.230.10">
    <property type="match status" value="1"/>
</dbReference>
<evidence type="ECO:0000256" key="4">
    <source>
        <dbReference type="ARBA" id="ARBA00022723"/>
    </source>
</evidence>
<dbReference type="SMART" id="SM00433">
    <property type="entry name" value="TOP2c"/>
    <property type="match status" value="1"/>
</dbReference>
<dbReference type="PRINTS" id="PR00418">
    <property type="entry name" value="TPI2FAMILY"/>
</dbReference>
<dbReference type="PROSITE" id="PS50880">
    <property type="entry name" value="TOPRIM"/>
    <property type="match status" value="1"/>
</dbReference>
<dbReference type="InterPro" id="IPR006171">
    <property type="entry name" value="TOPRIM_dom"/>
</dbReference>
<evidence type="ECO:0000256" key="2">
    <source>
        <dbReference type="ARBA" id="ARBA00010708"/>
    </source>
</evidence>
<dbReference type="NCBIfam" id="NF004189">
    <property type="entry name" value="PRK05644.1"/>
    <property type="match status" value="1"/>
</dbReference>
<dbReference type="InterPro" id="IPR036890">
    <property type="entry name" value="HATPase_C_sf"/>
</dbReference>
<keyword evidence="4" id="KW-0479">Metal-binding</keyword>
<keyword evidence="8" id="KW-0799">Topoisomerase</keyword>
<dbReference type="InterPro" id="IPR000565">
    <property type="entry name" value="Topo_IIA_B"/>
</dbReference>
<evidence type="ECO:0000256" key="3">
    <source>
        <dbReference type="ARBA" id="ARBA00012895"/>
    </source>
</evidence>
<dbReference type="SUPFAM" id="SSF55874">
    <property type="entry name" value="ATPase domain of HSP90 chaperone/DNA topoisomerase II/histidine kinase"/>
    <property type="match status" value="1"/>
</dbReference>
<dbReference type="EMBL" id="BAAAPW010000002">
    <property type="protein sequence ID" value="GAA2031981.1"/>
    <property type="molecule type" value="Genomic_DNA"/>
</dbReference>
<name>A0ABP5FQI4_9MICO</name>
<evidence type="ECO:0000256" key="10">
    <source>
        <dbReference type="ARBA" id="ARBA00023235"/>
    </source>
</evidence>
<dbReference type="Pfam" id="PF00204">
    <property type="entry name" value="DNA_gyraseB"/>
    <property type="match status" value="1"/>
</dbReference>
<dbReference type="Gene3D" id="3.30.565.10">
    <property type="entry name" value="Histidine kinase-like ATPase, C-terminal domain"/>
    <property type="match status" value="1"/>
</dbReference>
<dbReference type="InterPro" id="IPR002288">
    <property type="entry name" value="DNA_gyrase_B_C"/>
</dbReference>
<dbReference type="Proteomes" id="UP001501196">
    <property type="component" value="Unassembled WGS sequence"/>
</dbReference>
<reference evidence="13" key="1">
    <citation type="journal article" date="2019" name="Int. J. Syst. Evol. Microbiol.">
        <title>The Global Catalogue of Microorganisms (GCM) 10K type strain sequencing project: providing services to taxonomists for standard genome sequencing and annotation.</title>
        <authorList>
            <consortium name="The Broad Institute Genomics Platform"/>
            <consortium name="The Broad Institute Genome Sequencing Center for Infectious Disease"/>
            <person name="Wu L."/>
            <person name="Ma J."/>
        </authorList>
    </citation>
    <scope>NUCLEOTIDE SEQUENCE [LARGE SCALE GENOMIC DNA]</scope>
    <source>
        <strain evidence="13">JCM 15672</strain>
    </source>
</reference>
<dbReference type="EC" id="5.6.2.2" evidence="3"/>
<accession>A0ABP5FQI4</accession>
<gene>
    <name evidence="12" type="primary">gyrB</name>
    <name evidence="12" type="ORF">GCM10009819_14900</name>
</gene>
<organism evidence="12 13">
    <name type="scientific">Agromyces tropicus</name>
    <dbReference type="NCBI Taxonomy" id="555371"/>
    <lineage>
        <taxon>Bacteria</taxon>
        <taxon>Bacillati</taxon>
        <taxon>Actinomycetota</taxon>
        <taxon>Actinomycetes</taxon>
        <taxon>Micrococcales</taxon>
        <taxon>Microbacteriaceae</taxon>
        <taxon>Agromyces</taxon>
    </lineage>
</organism>
<proteinExistence type="inferred from homology"/>
<dbReference type="InterPro" id="IPR020568">
    <property type="entry name" value="Ribosomal_Su5_D2-typ_SF"/>
</dbReference>
<evidence type="ECO:0000313" key="12">
    <source>
        <dbReference type="EMBL" id="GAA2031981.1"/>
    </source>
</evidence>
<evidence type="ECO:0000256" key="6">
    <source>
        <dbReference type="ARBA" id="ARBA00022840"/>
    </source>
</evidence>
<dbReference type="InterPro" id="IPR013760">
    <property type="entry name" value="Topo_IIA-like_dom_sf"/>
</dbReference>